<feature type="compositionally biased region" description="Low complexity" evidence="1">
    <location>
        <begin position="354"/>
        <end position="364"/>
    </location>
</feature>
<gene>
    <name evidence="3" type="ORF">sscle_12g088100</name>
</gene>
<dbReference type="AlphaFoldDB" id="A0A1D9QGH3"/>
<feature type="compositionally biased region" description="Low complexity" evidence="1">
    <location>
        <begin position="34"/>
        <end position="58"/>
    </location>
</feature>
<feature type="compositionally biased region" description="Polar residues" evidence="1">
    <location>
        <begin position="230"/>
        <end position="260"/>
    </location>
</feature>
<feature type="region of interest" description="Disordered" evidence="1">
    <location>
        <begin position="484"/>
        <end position="517"/>
    </location>
</feature>
<feature type="compositionally biased region" description="Acidic residues" evidence="1">
    <location>
        <begin position="491"/>
        <end position="500"/>
    </location>
</feature>
<organism evidence="3 4">
    <name type="scientific">Sclerotinia sclerotiorum (strain ATCC 18683 / 1980 / Ss-1)</name>
    <name type="common">White mold</name>
    <name type="synonym">Whetzelinia sclerotiorum</name>
    <dbReference type="NCBI Taxonomy" id="665079"/>
    <lineage>
        <taxon>Eukaryota</taxon>
        <taxon>Fungi</taxon>
        <taxon>Dikarya</taxon>
        <taxon>Ascomycota</taxon>
        <taxon>Pezizomycotina</taxon>
        <taxon>Leotiomycetes</taxon>
        <taxon>Helotiales</taxon>
        <taxon>Sclerotiniaceae</taxon>
        <taxon>Sclerotinia</taxon>
    </lineage>
</organism>
<accession>A0A1D9QGH3</accession>
<evidence type="ECO:0000256" key="1">
    <source>
        <dbReference type="SAM" id="MobiDB-lite"/>
    </source>
</evidence>
<dbReference type="OrthoDB" id="10521838at2759"/>
<evidence type="ECO:0000313" key="3">
    <source>
        <dbReference type="EMBL" id="APA14040.1"/>
    </source>
</evidence>
<reference evidence="4" key="1">
    <citation type="journal article" date="2017" name="Genome Biol. Evol.">
        <title>The complete genome sequence of the phytopathogenic fungus Sclerotinia sclerotiorum reveals insights into the genome architecture of broad host range pathogens.</title>
        <authorList>
            <person name="Derbyshire M."/>
            <person name="Denton-Giles M."/>
            <person name="Hegedus D."/>
            <person name="Seifbarghy S."/>
            <person name="Rollins J."/>
            <person name="van Kan J."/>
            <person name="Seidl M.F."/>
            <person name="Faino L."/>
            <person name="Mbengue M."/>
            <person name="Navaud O."/>
            <person name="Raffaele S."/>
            <person name="Hammond-Kosack K."/>
            <person name="Heard S."/>
            <person name="Oliver R."/>
        </authorList>
    </citation>
    <scope>NUCLEOTIDE SEQUENCE [LARGE SCALE GENOMIC DNA]</scope>
    <source>
        <strain evidence="4">ATCC 18683 / 1980 / Ss-1</strain>
    </source>
</reference>
<evidence type="ECO:0000256" key="2">
    <source>
        <dbReference type="SAM" id="SignalP"/>
    </source>
</evidence>
<feature type="chain" id="PRO_5009445088" evidence="2">
    <location>
        <begin position="22"/>
        <end position="596"/>
    </location>
</feature>
<dbReference type="EMBL" id="CP017825">
    <property type="protein sequence ID" value="APA14040.1"/>
    <property type="molecule type" value="Genomic_DNA"/>
</dbReference>
<keyword evidence="2" id="KW-0732">Signal</keyword>
<name>A0A1D9QGH3_SCLS1</name>
<protein>
    <submittedName>
        <fullName evidence="3">Uncharacterized protein</fullName>
    </submittedName>
</protein>
<dbReference type="Proteomes" id="UP000177798">
    <property type="component" value="Chromosome 12"/>
</dbReference>
<dbReference type="VEuPathDB" id="FungiDB:sscle_12g088100"/>
<feature type="region of interest" description="Disordered" evidence="1">
    <location>
        <begin position="34"/>
        <end position="61"/>
    </location>
</feature>
<proteinExistence type="predicted"/>
<feature type="compositionally biased region" description="Basic and acidic residues" evidence="1">
    <location>
        <begin position="501"/>
        <end position="517"/>
    </location>
</feature>
<feature type="compositionally biased region" description="Low complexity" evidence="1">
    <location>
        <begin position="195"/>
        <end position="225"/>
    </location>
</feature>
<feature type="signal peptide" evidence="2">
    <location>
        <begin position="1"/>
        <end position="21"/>
    </location>
</feature>
<feature type="compositionally biased region" description="Acidic residues" evidence="1">
    <location>
        <begin position="290"/>
        <end position="299"/>
    </location>
</feature>
<feature type="compositionally biased region" description="Acidic residues" evidence="1">
    <location>
        <begin position="319"/>
        <end position="330"/>
    </location>
</feature>
<evidence type="ECO:0000313" key="4">
    <source>
        <dbReference type="Proteomes" id="UP000177798"/>
    </source>
</evidence>
<feature type="region of interest" description="Disordered" evidence="1">
    <location>
        <begin position="352"/>
        <end position="385"/>
    </location>
</feature>
<feature type="region of interest" description="Disordered" evidence="1">
    <location>
        <begin position="183"/>
        <end position="260"/>
    </location>
</feature>
<feature type="region of interest" description="Disordered" evidence="1">
    <location>
        <begin position="286"/>
        <end position="334"/>
    </location>
</feature>
<sequence length="596" mass="63949">MKTTSIIPVLLISFLTASGPASNIATLTSTSTSTTSISITPTKSPSPSPSQTLTLHTPQITTPPETLTARFVKPADLTAWHGKDTYTYATVIYPSTVLRYPLVHGNLGVVNGIGRNAEGNGMVSEIEITEVRRMEVVVYDRGVDVGEVSLGGEGDVGMLGNAMDGARLPVYTNEGMKGSLIMGMSTDTNDLASIPPANSSTNSTKPTTKTNPTNPTSTNASNPSTPQCPPFTTNPLTLLSLTKDNTRRNPNTEPNEYQNEYQNSLLDNIIRRLNAIDAGNLRHAIHGEPDLDEGSDTDGEEGRVLSSVEDEGSGSGFEEGSESESDEDDDIGRSCEESHHLDLSLYEGGDWTLDLDSNPDSDLPSHGDNCSEPIEDLDSSTQANGKCDKSFKERDAKCTGTCAWKQNPASEPSSLEEKSGQEGNKSYISALRCGSHCCGNDKMYVSTVLDSDADADVDMNMNMNMEIHPSETDEQVVDESWGIQGEKKSSDDDDDDDDVRSEEKGRNSNVSLREESSNKRLYDGGGCGDTLDVCDCDCDCGFGGEFGGFGDGDSGVGIGVLGGERRKRRRIGDRGLDGDEGEMFFEGDWGDCMDEE</sequence>